<evidence type="ECO:0000256" key="1">
    <source>
        <dbReference type="SAM" id="SignalP"/>
    </source>
</evidence>
<sequence length="75" mass="8037">MLFLMLVQCTLFSTALLHGIYFMENKSSMPSAVGWLPSGLGYGVQKLCCVHPAPFAPFAHCCAPLSMASPMSLAL</sequence>
<feature type="chain" id="PRO_5014714472" evidence="1">
    <location>
        <begin position="20"/>
        <end position="75"/>
    </location>
</feature>
<dbReference type="AlphaFoldDB" id="A0A2M4DC63"/>
<organism evidence="2">
    <name type="scientific">Anopheles darlingi</name>
    <name type="common">Mosquito</name>
    <dbReference type="NCBI Taxonomy" id="43151"/>
    <lineage>
        <taxon>Eukaryota</taxon>
        <taxon>Metazoa</taxon>
        <taxon>Ecdysozoa</taxon>
        <taxon>Arthropoda</taxon>
        <taxon>Hexapoda</taxon>
        <taxon>Insecta</taxon>
        <taxon>Pterygota</taxon>
        <taxon>Neoptera</taxon>
        <taxon>Endopterygota</taxon>
        <taxon>Diptera</taxon>
        <taxon>Nematocera</taxon>
        <taxon>Culicoidea</taxon>
        <taxon>Culicidae</taxon>
        <taxon>Anophelinae</taxon>
        <taxon>Anopheles</taxon>
    </lineage>
</organism>
<protein>
    <submittedName>
        <fullName evidence="2">Putative secreted protein</fullName>
    </submittedName>
</protein>
<proteinExistence type="predicted"/>
<evidence type="ECO:0000313" key="2">
    <source>
        <dbReference type="EMBL" id="MBW74678.1"/>
    </source>
</evidence>
<keyword evidence="1" id="KW-0732">Signal</keyword>
<accession>A0A2M4DC63</accession>
<feature type="signal peptide" evidence="1">
    <location>
        <begin position="1"/>
        <end position="19"/>
    </location>
</feature>
<dbReference type="EMBL" id="GGFL01010500">
    <property type="protein sequence ID" value="MBW74678.1"/>
    <property type="molecule type" value="Transcribed_RNA"/>
</dbReference>
<reference evidence="2" key="1">
    <citation type="submission" date="2018-01" db="EMBL/GenBank/DDBJ databases">
        <title>An insight into the sialome of Amazonian anophelines.</title>
        <authorList>
            <person name="Ribeiro J.M."/>
            <person name="Scarpassa V."/>
            <person name="Calvo E."/>
        </authorList>
    </citation>
    <scope>NUCLEOTIDE SEQUENCE</scope>
</reference>
<name>A0A2M4DC63_ANODA</name>